<evidence type="ECO:0000313" key="2">
    <source>
        <dbReference type="EMBL" id="KCW60777.1"/>
    </source>
</evidence>
<dbReference type="Gramene" id="KCW60777">
    <property type="protein sequence ID" value="KCW60777"/>
    <property type="gene ID" value="EUGRSUZ_H03511"/>
</dbReference>
<evidence type="ECO:0000256" key="1">
    <source>
        <dbReference type="SAM" id="Phobius"/>
    </source>
</evidence>
<feature type="transmembrane region" description="Helical" evidence="1">
    <location>
        <begin position="39"/>
        <end position="60"/>
    </location>
</feature>
<keyword evidence="1" id="KW-1133">Transmembrane helix</keyword>
<dbReference type="EMBL" id="KK198760">
    <property type="protein sequence ID" value="KCW60777.1"/>
    <property type="molecule type" value="Genomic_DNA"/>
</dbReference>
<name>A0A059B3G9_EUCGR</name>
<dbReference type="InParanoid" id="A0A059B3G9"/>
<accession>A0A059B3G9</accession>
<keyword evidence="1" id="KW-0472">Membrane</keyword>
<protein>
    <submittedName>
        <fullName evidence="2">Uncharacterized protein</fullName>
    </submittedName>
</protein>
<organism evidence="2">
    <name type="scientific">Eucalyptus grandis</name>
    <name type="common">Flooded gum</name>
    <dbReference type="NCBI Taxonomy" id="71139"/>
    <lineage>
        <taxon>Eukaryota</taxon>
        <taxon>Viridiplantae</taxon>
        <taxon>Streptophyta</taxon>
        <taxon>Embryophyta</taxon>
        <taxon>Tracheophyta</taxon>
        <taxon>Spermatophyta</taxon>
        <taxon>Magnoliopsida</taxon>
        <taxon>eudicotyledons</taxon>
        <taxon>Gunneridae</taxon>
        <taxon>Pentapetalae</taxon>
        <taxon>rosids</taxon>
        <taxon>malvids</taxon>
        <taxon>Myrtales</taxon>
        <taxon>Myrtaceae</taxon>
        <taxon>Myrtoideae</taxon>
        <taxon>Eucalypteae</taxon>
        <taxon>Eucalyptus</taxon>
    </lineage>
</organism>
<reference evidence="2" key="1">
    <citation type="submission" date="2013-07" db="EMBL/GenBank/DDBJ databases">
        <title>The genome of Eucalyptus grandis.</title>
        <authorList>
            <person name="Schmutz J."/>
            <person name="Hayes R."/>
            <person name="Myburg A."/>
            <person name="Tuskan G."/>
            <person name="Grattapaglia D."/>
            <person name="Rokhsar D.S."/>
        </authorList>
    </citation>
    <scope>NUCLEOTIDE SEQUENCE</scope>
    <source>
        <tissue evidence="2">Leaf extractions</tissue>
    </source>
</reference>
<proteinExistence type="predicted"/>
<keyword evidence="1" id="KW-0812">Transmembrane</keyword>
<dbReference type="AlphaFoldDB" id="A0A059B3G9"/>
<feature type="transmembrane region" description="Helical" evidence="1">
    <location>
        <begin position="7"/>
        <end position="27"/>
    </location>
</feature>
<sequence>MRIEKEFAVVLWVSLIKKNSVFFWIWNLPNRLKCQSFRFLGIFSSLLFVLLLGALLLSFYQLKRLRLITRKNGC</sequence>
<gene>
    <name evidence="2" type="ORF">EUGRSUZ_H03511</name>
</gene>